<dbReference type="Proteomes" id="UP000002274">
    <property type="component" value="Chromosome"/>
</dbReference>
<name>A2CE28_PROM3</name>
<dbReference type="EMBL" id="CP000554">
    <property type="protein sequence ID" value="ABM79738.1"/>
    <property type="molecule type" value="Genomic_DNA"/>
</dbReference>
<accession>A2CE28</accession>
<evidence type="ECO:0000313" key="3">
    <source>
        <dbReference type="EMBL" id="ABM79738.1"/>
    </source>
</evidence>
<dbReference type="AlphaFoldDB" id="A2CE28"/>
<dbReference type="HOGENOM" id="CLU_147376_0_0_3"/>
<organism evidence="3 4">
    <name type="scientific">Prochlorococcus marinus (strain MIT 9303)</name>
    <dbReference type="NCBI Taxonomy" id="59922"/>
    <lineage>
        <taxon>Bacteria</taxon>
        <taxon>Bacillati</taxon>
        <taxon>Cyanobacteriota</taxon>
        <taxon>Cyanophyceae</taxon>
        <taxon>Synechococcales</taxon>
        <taxon>Prochlorococcaceae</taxon>
        <taxon>Prochlorococcus</taxon>
    </lineage>
</organism>
<feature type="region of interest" description="Disordered" evidence="2">
    <location>
        <begin position="1"/>
        <end position="23"/>
    </location>
</feature>
<dbReference type="STRING" id="59922.P9303_30081"/>
<sequence length="150" mass="17822">MRAAHQDHQSPLPIWKKQETQQENKKITRRDAIQQWRQSTGKLLLTKAEIRSNCKDNPYDQQDLLKSQIKDLKEQVQEYEALLKELPDIFERKFQQRLIPLLERYRLITHTQNSAIQTESIMLEEPHTLKVPSLLRTRWLGGRGQSPQEN</sequence>
<proteinExistence type="predicted"/>
<dbReference type="BioCyc" id="PMAR59922:G1G80-2642-MONOMER"/>
<gene>
    <name evidence="3" type="ordered locus">P9303_30081</name>
</gene>
<keyword evidence="1" id="KW-0175">Coiled coil</keyword>
<evidence type="ECO:0000256" key="1">
    <source>
        <dbReference type="SAM" id="Coils"/>
    </source>
</evidence>
<feature type="coiled-coil region" evidence="1">
    <location>
        <begin position="62"/>
        <end position="89"/>
    </location>
</feature>
<evidence type="ECO:0000313" key="4">
    <source>
        <dbReference type="Proteomes" id="UP000002274"/>
    </source>
</evidence>
<dbReference type="KEGG" id="pmf:P9303_30081"/>
<protein>
    <submittedName>
        <fullName evidence="3">Uncharacterized protein</fullName>
    </submittedName>
</protein>
<evidence type="ECO:0000256" key="2">
    <source>
        <dbReference type="SAM" id="MobiDB-lite"/>
    </source>
</evidence>
<reference evidence="3 4" key="1">
    <citation type="journal article" date="2007" name="PLoS Genet.">
        <title>Patterns and implications of gene gain and loss in the evolution of Prochlorococcus.</title>
        <authorList>
            <person name="Kettler G.C."/>
            <person name="Martiny A.C."/>
            <person name="Huang K."/>
            <person name="Zucker J."/>
            <person name="Coleman M.L."/>
            <person name="Rodrigue S."/>
            <person name="Chen F."/>
            <person name="Lapidus A."/>
            <person name="Ferriera S."/>
            <person name="Johnson J."/>
            <person name="Steglich C."/>
            <person name="Church G.M."/>
            <person name="Richardson P."/>
            <person name="Chisholm S.W."/>
        </authorList>
    </citation>
    <scope>NUCLEOTIDE SEQUENCE [LARGE SCALE GENOMIC DNA]</scope>
    <source>
        <strain evidence="3 4">MIT 9303</strain>
    </source>
</reference>
<dbReference type="RefSeq" id="WP_011827576.1">
    <property type="nucleotide sequence ID" value="NC_008820.1"/>
</dbReference>